<reference evidence="1" key="1">
    <citation type="submission" date="2008-02" db="EMBL/GenBank/DDBJ databases">
        <title>Complete sequence of Yersinia pseudotuberculosis YPIII.</title>
        <authorList>
            <consortium name="US DOE Joint Genome Institute"/>
            <person name="Challacombe J.F."/>
            <person name="Bruce D."/>
            <person name="Detter J.C."/>
            <person name="Green L."/>
            <person name="Land M."/>
            <person name="Munk C."/>
            <person name="Lindler L.E."/>
            <person name="Nikolich M.P."/>
            <person name="Brettin T."/>
        </authorList>
    </citation>
    <scope>NUCLEOTIDE SEQUENCE</scope>
    <source>
        <strain evidence="1">YPIII</strain>
    </source>
</reference>
<gene>
    <name evidence="1" type="ordered locus">YPK_3601</name>
</gene>
<accession>A0A0H3B5R0</accession>
<dbReference type="PATRIC" id="fig|502800.11.peg.4352"/>
<organism evidence="1">
    <name type="scientific">Yersinia pseudotuberculosis serotype O:3 (strain YPIII)</name>
    <dbReference type="NCBI Taxonomy" id="502800"/>
    <lineage>
        <taxon>Bacteria</taxon>
        <taxon>Pseudomonadati</taxon>
        <taxon>Pseudomonadota</taxon>
        <taxon>Gammaproteobacteria</taxon>
        <taxon>Enterobacterales</taxon>
        <taxon>Yersiniaceae</taxon>
        <taxon>Yersinia</taxon>
    </lineage>
</organism>
<evidence type="ECO:0000313" key="1">
    <source>
        <dbReference type="EMBL" id="ACA69868.1"/>
    </source>
</evidence>
<protein>
    <submittedName>
        <fullName evidence="1">Uncharacterized protein</fullName>
    </submittedName>
</protein>
<name>A0A0H3B5R0_YERPY</name>
<dbReference type="EMBL" id="CP000950">
    <property type="protein sequence ID" value="ACA69868.1"/>
    <property type="molecule type" value="Genomic_DNA"/>
</dbReference>
<dbReference type="AlphaFoldDB" id="A0A0H3B5R0"/>
<proteinExistence type="predicted"/>
<sequence length="36" mass="4083">MGTSAIAHFKYDLDKHATSLRRVASLASTFFLRTRL</sequence>
<dbReference type="KEGG" id="ypy:YPK_3601"/>